<evidence type="ECO:0000256" key="3">
    <source>
        <dbReference type="ARBA" id="ARBA00022692"/>
    </source>
</evidence>
<evidence type="ECO:0000259" key="8">
    <source>
        <dbReference type="Pfam" id="PF02687"/>
    </source>
</evidence>
<dbReference type="Proteomes" id="UP000432715">
    <property type="component" value="Unassembled WGS sequence"/>
</dbReference>
<dbReference type="InterPro" id="IPR003838">
    <property type="entry name" value="ABC3_permease_C"/>
</dbReference>
<feature type="transmembrane region" description="Helical" evidence="7">
    <location>
        <begin position="322"/>
        <end position="348"/>
    </location>
</feature>
<evidence type="ECO:0000256" key="1">
    <source>
        <dbReference type="ARBA" id="ARBA00004651"/>
    </source>
</evidence>
<name>A0A6I0F742_9FIRM</name>
<dbReference type="RefSeq" id="WP_151861826.1">
    <property type="nucleotide sequence ID" value="NZ_WBZC01000048.1"/>
</dbReference>
<dbReference type="GO" id="GO:0005886">
    <property type="term" value="C:plasma membrane"/>
    <property type="evidence" value="ECO:0007669"/>
    <property type="project" value="UniProtKB-SubCell"/>
</dbReference>
<keyword evidence="4 7" id="KW-1133">Transmembrane helix</keyword>
<evidence type="ECO:0000256" key="5">
    <source>
        <dbReference type="ARBA" id="ARBA00023136"/>
    </source>
</evidence>
<sequence>MVLFEIFKVSIQNIWVNKMRSSLTMLGLIIGIMSVVIITTLGNAAQADMAGAFQEYGKGKLTVNMDYNADRPVYYRDLFDDADVNSMSNIEDVVAAAPDISRWLSVKNEDKNLTMEVFGVNHDYNLVDHIDLIQGRFLTETDILGRRNVIVIDEKAANELFGTAEVVGETLTMTFRYQTTELMIMGVTKMTDSVIANMAMGNYNYGYIPISLATRVFNLERYPRVTIQAIEAVELNSVGNQILSLLERRNRDKEIYRINNLETGFNQMDQTLGFLTATISGIAAISLLVGGIGIMNIMLVSVTERTREIGIRKAIGANRATILLQFLLEAIILSFLGGTLGLLIGSGIGFTIVKLINLPFIIAVDGIIIAFIFSVVVGVVFGVYPANKASKLDPIDALRYE</sequence>
<dbReference type="Pfam" id="PF02687">
    <property type="entry name" value="FtsX"/>
    <property type="match status" value="1"/>
</dbReference>
<evidence type="ECO:0000313" key="11">
    <source>
        <dbReference type="Proteomes" id="UP000432715"/>
    </source>
</evidence>
<evidence type="ECO:0000259" key="9">
    <source>
        <dbReference type="Pfam" id="PF12704"/>
    </source>
</evidence>
<keyword evidence="2" id="KW-1003">Cell membrane</keyword>
<dbReference type="EMBL" id="WBZC01000048">
    <property type="protein sequence ID" value="KAB3532427.1"/>
    <property type="molecule type" value="Genomic_DNA"/>
</dbReference>
<feature type="domain" description="ABC3 transporter permease C-terminal" evidence="8">
    <location>
        <begin position="282"/>
        <end position="394"/>
    </location>
</feature>
<gene>
    <name evidence="10" type="ORF">F8154_11825</name>
</gene>
<protein>
    <submittedName>
        <fullName evidence="10">FtsX-like permease family protein</fullName>
    </submittedName>
</protein>
<keyword evidence="3 7" id="KW-0812">Transmembrane</keyword>
<feature type="transmembrane region" description="Helical" evidence="7">
    <location>
        <begin position="272"/>
        <end position="301"/>
    </location>
</feature>
<dbReference type="OrthoDB" id="9770036at2"/>
<dbReference type="InterPro" id="IPR050250">
    <property type="entry name" value="Macrolide_Exporter_MacB"/>
</dbReference>
<dbReference type="InterPro" id="IPR025857">
    <property type="entry name" value="MacB_PCD"/>
</dbReference>
<evidence type="ECO:0000256" key="6">
    <source>
        <dbReference type="ARBA" id="ARBA00038076"/>
    </source>
</evidence>
<evidence type="ECO:0000256" key="7">
    <source>
        <dbReference type="SAM" id="Phobius"/>
    </source>
</evidence>
<keyword evidence="11" id="KW-1185">Reference proteome</keyword>
<dbReference type="PANTHER" id="PTHR30572:SF4">
    <property type="entry name" value="ABC TRANSPORTER PERMEASE YTRF"/>
    <property type="match status" value="1"/>
</dbReference>
<organism evidence="10 11">
    <name type="scientific">Alkaliphilus pronyensis</name>
    <dbReference type="NCBI Taxonomy" id="1482732"/>
    <lineage>
        <taxon>Bacteria</taxon>
        <taxon>Bacillati</taxon>
        <taxon>Bacillota</taxon>
        <taxon>Clostridia</taxon>
        <taxon>Peptostreptococcales</taxon>
        <taxon>Natronincolaceae</taxon>
        <taxon>Alkaliphilus</taxon>
    </lineage>
</organism>
<comment type="caution">
    <text evidence="10">The sequence shown here is derived from an EMBL/GenBank/DDBJ whole genome shotgun (WGS) entry which is preliminary data.</text>
</comment>
<accession>A0A6I0F742</accession>
<reference evidence="10 11" key="1">
    <citation type="submission" date="2019-10" db="EMBL/GenBank/DDBJ databases">
        <title>Alkaliphilus serpentinus sp. nov. and Alkaliphilus pronyensis sp. nov., two novel anaerobic alkaliphilic species isolated from the serpentinized-hosted hydrothermal field of the Prony Bay (New Caledonia).</title>
        <authorList>
            <person name="Postec A."/>
        </authorList>
    </citation>
    <scope>NUCLEOTIDE SEQUENCE [LARGE SCALE GENOMIC DNA]</scope>
    <source>
        <strain evidence="10 11">LacV</strain>
    </source>
</reference>
<dbReference type="AlphaFoldDB" id="A0A6I0F742"/>
<feature type="domain" description="MacB-like periplasmic core" evidence="9">
    <location>
        <begin position="21"/>
        <end position="242"/>
    </location>
</feature>
<evidence type="ECO:0000256" key="2">
    <source>
        <dbReference type="ARBA" id="ARBA00022475"/>
    </source>
</evidence>
<feature type="transmembrane region" description="Helical" evidence="7">
    <location>
        <begin position="360"/>
        <end position="384"/>
    </location>
</feature>
<evidence type="ECO:0000256" key="4">
    <source>
        <dbReference type="ARBA" id="ARBA00022989"/>
    </source>
</evidence>
<comment type="subcellular location">
    <subcellularLocation>
        <location evidence="1">Cell membrane</location>
        <topology evidence="1">Multi-pass membrane protein</topology>
    </subcellularLocation>
</comment>
<dbReference type="Pfam" id="PF12704">
    <property type="entry name" value="MacB_PCD"/>
    <property type="match status" value="1"/>
</dbReference>
<dbReference type="PANTHER" id="PTHR30572">
    <property type="entry name" value="MEMBRANE COMPONENT OF TRANSPORTER-RELATED"/>
    <property type="match status" value="1"/>
</dbReference>
<comment type="similarity">
    <text evidence="6">Belongs to the ABC-4 integral membrane protein family.</text>
</comment>
<feature type="transmembrane region" description="Helical" evidence="7">
    <location>
        <begin position="21"/>
        <end position="41"/>
    </location>
</feature>
<keyword evidence="5 7" id="KW-0472">Membrane</keyword>
<evidence type="ECO:0000313" key="10">
    <source>
        <dbReference type="EMBL" id="KAB3532427.1"/>
    </source>
</evidence>
<dbReference type="GO" id="GO:0022857">
    <property type="term" value="F:transmembrane transporter activity"/>
    <property type="evidence" value="ECO:0007669"/>
    <property type="project" value="TreeGrafter"/>
</dbReference>
<proteinExistence type="inferred from homology"/>